<dbReference type="GO" id="GO:0015891">
    <property type="term" value="P:siderophore transport"/>
    <property type="evidence" value="ECO:0007669"/>
    <property type="project" value="InterPro"/>
</dbReference>
<evidence type="ECO:0000256" key="16">
    <source>
        <dbReference type="SAM" id="SignalP"/>
    </source>
</evidence>
<dbReference type="InterPro" id="IPR036942">
    <property type="entry name" value="Beta-barrel_TonB_sf"/>
</dbReference>
<evidence type="ECO:0000256" key="13">
    <source>
        <dbReference type="ARBA" id="ARBA00023237"/>
    </source>
</evidence>
<dbReference type="AlphaFoldDB" id="A0A1G6GHG3"/>
<dbReference type="RefSeq" id="WP_092746425.1">
    <property type="nucleotide sequence ID" value="NZ_FMYL01000001.1"/>
</dbReference>
<evidence type="ECO:0000259" key="17">
    <source>
        <dbReference type="Pfam" id="PF00593"/>
    </source>
</evidence>
<dbReference type="PROSITE" id="PS52016">
    <property type="entry name" value="TONB_DEPENDENT_REC_3"/>
    <property type="match status" value="1"/>
</dbReference>
<comment type="subcellular location">
    <subcellularLocation>
        <location evidence="1 14">Cell outer membrane</location>
        <topology evidence="1 14">Multi-pass membrane protein</topology>
    </subcellularLocation>
</comment>
<dbReference type="InterPro" id="IPR012910">
    <property type="entry name" value="Plug_dom"/>
</dbReference>
<dbReference type="GO" id="GO:0015344">
    <property type="term" value="F:siderophore uptake transmembrane transporter activity"/>
    <property type="evidence" value="ECO:0007669"/>
    <property type="project" value="TreeGrafter"/>
</dbReference>
<keyword evidence="3 14" id="KW-0813">Transport</keyword>
<evidence type="ECO:0000256" key="11">
    <source>
        <dbReference type="ARBA" id="ARBA00023136"/>
    </source>
</evidence>
<dbReference type="STRING" id="1219383.SAMN05421733_101151"/>
<evidence type="ECO:0000256" key="1">
    <source>
        <dbReference type="ARBA" id="ARBA00004571"/>
    </source>
</evidence>
<protein>
    <submittedName>
        <fullName evidence="19">Iron complex outermembrane recepter protein</fullName>
    </submittedName>
</protein>
<feature type="signal peptide" evidence="16">
    <location>
        <begin position="1"/>
        <end position="26"/>
    </location>
</feature>
<dbReference type="SUPFAM" id="SSF56935">
    <property type="entry name" value="Porins"/>
    <property type="match status" value="1"/>
</dbReference>
<dbReference type="GO" id="GO:0038023">
    <property type="term" value="F:signaling receptor activity"/>
    <property type="evidence" value="ECO:0007669"/>
    <property type="project" value="InterPro"/>
</dbReference>
<dbReference type="Proteomes" id="UP000242501">
    <property type="component" value="Unassembled WGS sequence"/>
</dbReference>
<dbReference type="Pfam" id="PF07715">
    <property type="entry name" value="Plug"/>
    <property type="match status" value="1"/>
</dbReference>
<dbReference type="OrthoDB" id="127311at2"/>
<feature type="domain" description="TonB-dependent receptor-like beta-barrel" evidence="17">
    <location>
        <begin position="254"/>
        <end position="696"/>
    </location>
</feature>
<gene>
    <name evidence="19" type="ORF">SAMN05421733_101151</name>
</gene>
<evidence type="ECO:0000256" key="9">
    <source>
        <dbReference type="ARBA" id="ARBA00023065"/>
    </source>
</evidence>
<keyword evidence="10 15" id="KW-0798">TonB box</keyword>
<dbReference type="Gene3D" id="2.170.130.10">
    <property type="entry name" value="TonB-dependent receptor, plug domain"/>
    <property type="match status" value="1"/>
</dbReference>
<reference evidence="20" key="1">
    <citation type="submission" date="2016-09" db="EMBL/GenBank/DDBJ databases">
        <authorList>
            <person name="Varghese N."/>
            <person name="Submissions S."/>
        </authorList>
    </citation>
    <scope>NUCLEOTIDE SEQUENCE [LARGE SCALE GENOMIC DNA]</scope>
    <source>
        <strain evidence="20">ANC 4422</strain>
    </source>
</reference>
<evidence type="ECO:0000256" key="15">
    <source>
        <dbReference type="RuleBase" id="RU003357"/>
    </source>
</evidence>
<accession>A0A1G6GHG3</accession>
<dbReference type="PANTHER" id="PTHR32552:SF68">
    <property type="entry name" value="FERRICHROME OUTER MEMBRANE TRANSPORTER_PHAGE RECEPTOR"/>
    <property type="match status" value="1"/>
</dbReference>
<evidence type="ECO:0000256" key="3">
    <source>
        <dbReference type="ARBA" id="ARBA00022448"/>
    </source>
</evidence>
<evidence type="ECO:0000256" key="6">
    <source>
        <dbReference type="ARBA" id="ARBA00022692"/>
    </source>
</evidence>
<keyword evidence="5" id="KW-0410">Iron transport</keyword>
<keyword evidence="20" id="KW-1185">Reference proteome</keyword>
<dbReference type="InterPro" id="IPR037066">
    <property type="entry name" value="Plug_dom_sf"/>
</dbReference>
<dbReference type="CDD" id="cd01347">
    <property type="entry name" value="ligand_gated_channel"/>
    <property type="match status" value="1"/>
</dbReference>
<feature type="chain" id="PRO_5017486953" evidence="16">
    <location>
        <begin position="27"/>
        <end position="733"/>
    </location>
</feature>
<proteinExistence type="inferred from homology"/>
<keyword evidence="7 16" id="KW-0732">Signal</keyword>
<keyword evidence="8" id="KW-0408">Iron</keyword>
<feature type="domain" description="TonB-dependent receptor plug" evidence="18">
    <location>
        <begin position="68"/>
        <end position="170"/>
    </location>
</feature>
<comment type="similarity">
    <text evidence="2 14 15">Belongs to the TonB-dependent receptor family.</text>
</comment>
<dbReference type="InterPro" id="IPR010105">
    <property type="entry name" value="TonB_sidphr_rcpt"/>
</dbReference>
<keyword evidence="13 14" id="KW-0998">Cell outer membrane</keyword>
<evidence type="ECO:0000256" key="5">
    <source>
        <dbReference type="ARBA" id="ARBA00022496"/>
    </source>
</evidence>
<name>A0A1G6GHG3_9GAMM</name>
<dbReference type="InterPro" id="IPR039426">
    <property type="entry name" value="TonB-dep_rcpt-like"/>
</dbReference>
<dbReference type="GO" id="GO:0009279">
    <property type="term" value="C:cell outer membrane"/>
    <property type="evidence" value="ECO:0007669"/>
    <property type="project" value="UniProtKB-SubCell"/>
</dbReference>
<evidence type="ECO:0000259" key="18">
    <source>
        <dbReference type="Pfam" id="PF07715"/>
    </source>
</evidence>
<organism evidence="19 20">
    <name type="scientific">Acinetobacter boissieri</name>
    <dbReference type="NCBI Taxonomy" id="1219383"/>
    <lineage>
        <taxon>Bacteria</taxon>
        <taxon>Pseudomonadati</taxon>
        <taxon>Pseudomonadota</taxon>
        <taxon>Gammaproteobacteria</taxon>
        <taxon>Moraxellales</taxon>
        <taxon>Moraxellaceae</taxon>
        <taxon>Acinetobacter</taxon>
    </lineage>
</organism>
<keyword evidence="11 14" id="KW-0472">Membrane</keyword>
<evidence type="ECO:0000256" key="2">
    <source>
        <dbReference type="ARBA" id="ARBA00009810"/>
    </source>
</evidence>
<dbReference type="NCBIfam" id="TIGR01783">
    <property type="entry name" value="TonB-siderophor"/>
    <property type="match status" value="1"/>
</dbReference>
<evidence type="ECO:0000256" key="12">
    <source>
        <dbReference type="ARBA" id="ARBA00023170"/>
    </source>
</evidence>
<dbReference type="Pfam" id="PF00593">
    <property type="entry name" value="TonB_dep_Rec_b-barrel"/>
    <property type="match status" value="1"/>
</dbReference>
<dbReference type="PANTHER" id="PTHR32552">
    <property type="entry name" value="FERRICHROME IRON RECEPTOR-RELATED"/>
    <property type="match status" value="1"/>
</dbReference>
<evidence type="ECO:0000256" key="4">
    <source>
        <dbReference type="ARBA" id="ARBA00022452"/>
    </source>
</evidence>
<keyword evidence="12" id="KW-0675">Receptor</keyword>
<keyword evidence="9" id="KW-0406">Ion transport</keyword>
<dbReference type="Gene3D" id="2.40.170.20">
    <property type="entry name" value="TonB-dependent receptor, beta-barrel domain"/>
    <property type="match status" value="1"/>
</dbReference>
<evidence type="ECO:0000313" key="20">
    <source>
        <dbReference type="Proteomes" id="UP000242501"/>
    </source>
</evidence>
<dbReference type="EMBL" id="FMYL01000001">
    <property type="protein sequence ID" value="SDB81462.1"/>
    <property type="molecule type" value="Genomic_DNA"/>
</dbReference>
<evidence type="ECO:0000256" key="10">
    <source>
        <dbReference type="ARBA" id="ARBA00023077"/>
    </source>
</evidence>
<keyword evidence="6 14" id="KW-0812">Transmembrane</keyword>
<dbReference type="InterPro" id="IPR000531">
    <property type="entry name" value="Beta-barrel_TonB"/>
</dbReference>
<evidence type="ECO:0000256" key="7">
    <source>
        <dbReference type="ARBA" id="ARBA00022729"/>
    </source>
</evidence>
<evidence type="ECO:0000313" key="19">
    <source>
        <dbReference type="EMBL" id="SDB81462.1"/>
    </source>
</evidence>
<sequence length="733" mass="81464">MRTFKKKSLHLSVCSILLLSATHLHATSNTDKTTETLPTLAIQSNVDSKETYAAKKAVSGLKSDTALFKTAQSVTVITAEQLNQKQASSLPDAVSGIAGVSAGYRGRRGLDDIIIRGQNASNQIYIDGLRQTNLTSSGGSDVAVDLSGIEQIQVIKGPASVNFGQALPGGLVNLVTKRPTANTFANIDLTYGSYNLKQAQFDLNYSPYQKEEGAFRLAGRVSDRKDEIDKHYFKDFFISPSYTFDLGEKVKLSTIASYQHREYSRIQGLPVLGTLKANPNGPIPRNTFIGEPAAGPYKADVYRLGYTFNYSFDNAWQFEQNFAIRNASNTGNFMTLDRWAGGAKPNYKSMLRTANAQDANNRIYTIDNQLKRTFDFQNMSHHILIGVDALHDERKMNSYDCAIEDFNFYNPTYGTAVNCSNRNYKPSYKAANSASNNTNKIDTTQFVGIYLRDQIFIKDDLIISLAGRHDWSKTSTENLLTGSKVTPKNSHAFTGSASVLYNINNWVSPYASYSTSFLPVTGTDINNKPFDPLKGKQLEAGFKFQNESQDLQGSLAWYQLALENMTVPNPTNTRFNIQDGEQTTKGIEAELAANLSDQLRINASFSHMYEAKISKDTRPARVGQRLENTPTNTYSLSARYYPINDQEGWYIGAGVRGESAKPVIGDTSIEVPSYALFDTEAGYNALHWGAQLSIRNMFDKQYYAGTFANTNNEDRIVTLGNPRQINFTLKFKY</sequence>
<keyword evidence="4 14" id="KW-1134">Transmembrane beta strand</keyword>
<evidence type="ECO:0000256" key="14">
    <source>
        <dbReference type="PROSITE-ProRule" id="PRU01360"/>
    </source>
</evidence>
<evidence type="ECO:0000256" key="8">
    <source>
        <dbReference type="ARBA" id="ARBA00023004"/>
    </source>
</evidence>